<proteinExistence type="predicted"/>
<protein>
    <submittedName>
        <fullName evidence="1">Uncharacterized protein</fullName>
    </submittedName>
</protein>
<comment type="caution">
    <text evidence="1">The sequence shown here is derived from an EMBL/GenBank/DDBJ whole genome shotgun (WGS) entry which is preliminary data.</text>
</comment>
<sequence>MLCSQRCSPRQSSHLSQSLRSGCLLQFSHLRLGMVGGSSMPTEEVIVGITGLLSSQLVTFGGWPFLCSAKAAKELRSSTVVPTLGREMENMEFPGVAELRLEAAHMTRPPVRGLGIDCRWPQCANALRCLTAAWVLREACGTASCWERCELSVVSGLAAGPIVPEAEVGGTCSSGDWEASSSI</sequence>
<dbReference type="EMBL" id="JAAKFY010000027">
    <property type="protein sequence ID" value="KAF3832322.1"/>
    <property type="molecule type" value="Genomic_DNA"/>
</dbReference>
<dbReference type="AlphaFoldDB" id="A0A7J5X5T9"/>
<evidence type="ECO:0000313" key="2">
    <source>
        <dbReference type="Proteomes" id="UP000518266"/>
    </source>
</evidence>
<reference evidence="1 2" key="1">
    <citation type="submission" date="2020-03" db="EMBL/GenBank/DDBJ databases">
        <title>Dissostichus mawsoni Genome sequencing and assembly.</title>
        <authorList>
            <person name="Park H."/>
        </authorList>
    </citation>
    <scope>NUCLEOTIDE SEQUENCE [LARGE SCALE GENOMIC DNA]</scope>
    <source>
        <strain evidence="1">DM0001</strain>
        <tissue evidence="1">Muscle</tissue>
    </source>
</reference>
<evidence type="ECO:0000313" key="1">
    <source>
        <dbReference type="EMBL" id="KAF3832322.1"/>
    </source>
</evidence>
<accession>A0A7J5X5T9</accession>
<gene>
    <name evidence="1" type="ORF">F7725_025987</name>
</gene>
<dbReference type="Proteomes" id="UP000518266">
    <property type="component" value="Unassembled WGS sequence"/>
</dbReference>
<keyword evidence="2" id="KW-1185">Reference proteome</keyword>
<organism evidence="1 2">
    <name type="scientific">Dissostichus mawsoni</name>
    <name type="common">Antarctic cod</name>
    <dbReference type="NCBI Taxonomy" id="36200"/>
    <lineage>
        <taxon>Eukaryota</taxon>
        <taxon>Metazoa</taxon>
        <taxon>Chordata</taxon>
        <taxon>Craniata</taxon>
        <taxon>Vertebrata</taxon>
        <taxon>Euteleostomi</taxon>
        <taxon>Actinopterygii</taxon>
        <taxon>Neopterygii</taxon>
        <taxon>Teleostei</taxon>
        <taxon>Neoteleostei</taxon>
        <taxon>Acanthomorphata</taxon>
        <taxon>Eupercaria</taxon>
        <taxon>Perciformes</taxon>
        <taxon>Notothenioidei</taxon>
        <taxon>Nototheniidae</taxon>
        <taxon>Dissostichus</taxon>
    </lineage>
</organism>
<name>A0A7J5X5T9_DISMA</name>